<keyword evidence="2" id="KW-1185">Reference proteome</keyword>
<dbReference type="RefSeq" id="WP_191616072.1">
    <property type="nucleotide sequence ID" value="NZ_JACYFG010000006.1"/>
</dbReference>
<dbReference type="EMBL" id="JACYFG010000006">
    <property type="protein sequence ID" value="MBD5778947.1"/>
    <property type="molecule type" value="Genomic_DNA"/>
</dbReference>
<dbReference type="Proteomes" id="UP000622317">
    <property type="component" value="Unassembled WGS sequence"/>
</dbReference>
<accession>A0A927IEE1</accession>
<reference evidence="1" key="1">
    <citation type="submission" date="2020-09" db="EMBL/GenBank/DDBJ databases">
        <title>Pelagicoccus enzymogenes sp. nov. with an EPS production, isolated from marine sediment.</title>
        <authorList>
            <person name="Feng X."/>
        </authorList>
    </citation>
    <scope>NUCLEOTIDE SEQUENCE</scope>
    <source>
        <strain evidence="1">NFK12</strain>
    </source>
</reference>
<protein>
    <submittedName>
        <fullName evidence="1">Uncharacterized protein</fullName>
    </submittedName>
</protein>
<organism evidence="1 2">
    <name type="scientific">Pelagicoccus enzymogenes</name>
    <dbReference type="NCBI Taxonomy" id="2773457"/>
    <lineage>
        <taxon>Bacteria</taxon>
        <taxon>Pseudomonadati</taxon>
        <taxon>Verrucomicrobiota</taxon>
        <taxon>Opitutia</taxon>
        <taxon>Puniceicoccales</taxon>
        <taxon>Pelagicoccaceae</taxon>
        <taxon>Pelagicoccus</taxon>
    </lineage>
</organism>
<comment type="caution">
    <text evidence="1">The sequence shown here is derived from an EMBL/GenBank/DDBJ whole genome shotgun (WGS) entry which is preliminary data.</text>
</comment>
<gene>
    <name evidence="1" type="ORF">IEN85_05540</name>
</gene>
<evidence type="ECO:0000313" key="2">
    <source>
        <dbReference type="Proteomes" id="UP000622317"/>
    </source>
</evidence>
<dbReference type="AlphaFoldDB" id="A0A927IEE1"/>
<evidence type="ECO:0000313" key="1">
    <source>
        <dbReference type="EMBL" id="MBD5778947.1"/>
    </source>
</evidence>
<proteinExistence type="predicted"/>
<sequence length="245" mass="27936">MVGDNLDSQRAKGESRRHRELKRLSMEWLRLQGCRAAATEVRLPLSPYRVDVAGYRASGRMGVLGETFALECKQSRADFLRDASVEGEARSELEGVAEEVERLRGLLRVHLPECRQGLSLFREYDAYDFGDLRHERWRRLVSRLALLERKLADGVKFSRIARYGAANFCYLVVEEGVLKNLGEVPVGWGCLVREEGSSLRLEREAERLVSEEAARLTFLERVAARKGWNPSLQTLPVDRDRGRSC</sequence>
<name>A0A927IEE1_9BACT</name>